<dbReference type="Pfam" id="PF02699">
    <property type="entry name" value="YajC"/>
    <property type="match status" value="1"/>
</dbReference>
<dbReference type="SUPFAM" id="SSF50104">
    <property type="entry name" value="Translation proteins SH3-like domain"/>
    <property type="match status" value="1"/>
</dbReference>
<keyword evidence="4" id="KW-1003">Cell membrane</keyword>
<feature type="compositionally biased region" description="Basic and acidic residues" evidence="10">
    <location>
        <begin position="105"/>
        <end position="119"/>
    </location>
</feature>
<dbReference type="Proteomes" id="UP000257317">
    <property type="component" value="Unassembled WGS sequence"/>
</dbReference>
<sequence length="134" mass="15397">MNLFYLANTSKANGGNGWSMWLMIIVLLVFMYFFVMRPQKKMQQKQQQREAGLKKGDRVMMSSGLYGKVDKVNREDQTVVIDADGLFLTYNIRAIAKVIKDENPVTKTELKENETKEENNTEESSSSDSDKKDE</sequence>
<dbReference type="EMBL" id="BFBY01000001">
    <property type="protein sequence ID" value="GBG04311.1"/>
    <property type="molecule type" value="Genomic_DNA"/>
</dbReference>
<organism evidence="12 13">
    <name type="scientific">Lactobacillus rodentium</name>
    <dbReference type="NCBI Taxonomy" id="947835"/>
    <lineage>
        <taxon>Bacteria</taxon>
        <taxon>Bacillati</taxon>
        <taxon>Bacillota</taxon>
        <taxon>Bacilli</taxon>
        <taxon>Lactobacillales</taxon>
        <taxon>Lactobacillaceae</taxon>
        <taxon>Lactobacillus</taxon>
    </lineage>
</organism>
<keyword evidence="13" id="KW-1185">Reference proteome</keyword>
<comment type="subcellular location">
    <subcellularLocation>
        <location evidence="1">Cell membrane</location>
        <topology evidence="1">Single-pass membrane protein</topology>
    </subcellularLocation>
</comment>
<evidence type="ECO:0000256" key="9">
    <source>
        <dbReference type="ARBA" id="ARBA00023136"/>
    </source>
</evidence>
<evidence type="ECO:0000313" key="12">
    <source>
        <dbReference type="EMBL" id="GBG04311.1"/>
    </source>
</evidence>
<evidence type="ECO:0008006" key="14">
    <source>
        <dbReference type="Google" id="ProtNLM"/>
    </source>
</evidence>
<evidence type="ECO:0000256" key="10">
    <source>
        <dbReference type="SAM" id="MobiDB-lite"/>
    </source>
</evidence>
<evidence type="ECO:0000256" key="1">
    <source>
        <dbReference type="ARBA" id="ARBA00004162"/>
    </source>
</evidence>
<reference evidence="13" key="1">
    <citation type="submission" date="2018-03" db="EMBL/GenBank/DDBJ databases">
        <title>New taxa in the Lactobacillus gasseri group.</title>
        <authorList>
            <person name="Tanizawa Y."/>
            <person name="Tohno M."/>
            <person name="Endo A."/>
            <person name="Arita M."/>
        </authorList>
    </citation>
    <scope>NUCLEOTIDE SEQUENCE [LARGE SCALE GENOMIC DNA]</scope>
    <source>
        <strain evidence="13">DSM 24759</strain>
    </source>
</reference>
<dbReference type="GO" id="GO:0005886">
    <property type="term" value="C:plasma membrane"/>
    <property type="evidence" value="ECO:0007669"/>
    <property type="project" value="UniProtKB-SubCell"/>
</dbReference>
<protein>
    <recommendedName>
        <fullName evidence="14">Preprotein translocase subunit YajC</fullName>
    </recommendedName>
</protein>
<evidence type="ECO:0000256" key="7">
    <source>
        <dbReference type="ARBA" id="ARBA00022989"/>
    </source>
</evidence>
<evidence type="ECO:0000313" key="13">
    <source>
        <dbReference type="Proteomes" id="UP000257317"/>
    </source>
</evidence>
<name>A0A2Z6T714_9LACO</name>
<keyword evidence="3" id="KW-0813">Transport</keyword>
<keyword evidence="6" id="KW-0653">Protein transport</keyword>
<evidence type="ECO:0000256" key="5">
    <source>
        <dbReference type="ARBA" id="ARBA00022692"/>
    </source>
</evidence>
<feature type="transmembrane region" description="Helical" evidence="11">
    <location>
        <begin position="18"/>
        <end position="35"/>
    </location>
</feature>
<dbReference type="SMART" id="SM01323">
    <property type="entry name" value="YajC"/>
    <property type="match status" value="1"/>
</dbReference>
<dbReference type="AlphaFoldDB" id="A0A2Z6T714"/>
<keyword evidence="5 11" id="KW-0812">Transmembrane</keyword>
<dbReference type="InterPro" id="IPR008991">
    <property type="entry name" value="Translation_prot_SH3-like_sf"/>
</dbReference>
<dbReference type="PRINTS" id="PR01853">
    <property type="entry name" value="YAJCTRNLCASE"/>
</dbReference>
<evidence type="ECO:0000256" key="11">
    <source>
        <dbReference type="SAM" id="Phobius"/>
    </source>
</evidence>
<dbReference type="NCBIfam" id="TIGR00739">
    <property type="entry name" value="yajC"/>
    <property type="match status" value="1"/>
</dbReference>
<evidence type="ECO:0000256" key="2">
    <source>
        <dbReference type="ARBA" id="ARBA00006742"/>
    </source>
</evidence>
<evidence type="ECO:0000256" key="3">
    <source>
        <dbReference type="ARBA" id="ARBA00022448"/>
    </source>
</evidence>
<dbReference type="GO" id="GO:0015031">
    <property type="term" value="P:protein transport"/>
    <property type="evidence" value="ECO:0007669"/>
    <property type="project" value="UniProtKB-KW"/>
</dbReference>
<comment type="similarity">
    <text evidence="2">Belongs to the YajC family.</text>
</comment>
<dbReference type="PANTHER" id="PTHR33909:SF1">
    <property type="entry name" value="SEC TRANSLOCON ACCESSORY COMPLEX SUBUNIT YAJC"/>
    <property type="match status" value="1"/>
</dbReference>
<evidence type="ECO:0000256" key="6">
    <source>
        <dbReference type="ARBA" id="ARBA00022927"/>
    </source>
</evidence>
<dbReference type="OrthoDB" id="9800132at2"/>
<comment type="caution">
    <text evidence="12">The sequence shown here is derived from an EMBL/GenBank/DDBJ whole genome shotgun (WGS) entry which is preliminary data.</text>
</comment>
<gene>
    <name evidence="12" type="ORF">LrDSM24759_02250</name>
</gene>
<keyword evidence="7 11" id="KW-1133">Transmembrane helix</keyword>
<keyword evidence="9 11" id="KW-0472">Membrane</keyword>
<feature type="region of interest" description="Disordered" evidence="10">
    <location>
        <begin position="105"/>
        <end position="134"/>
    </location>
</feature>
<dbReference type="RefSeq" id="WP_117117628.1">
    <property type="nucleotide sequence ID" value="NZ_BFBY01000001.1"/>
</dbReference>
<evidence type="ECO:0000256" key="8">
    <source>
        <dbReference type="ARBA" id="ARBA00023010"/>
    </source>
</evidence>
<dbReference type="PANTHER" id="PTHR33909">
    <property type="entry name" value="SEC TRANSLOCON ACCESSORY COMPLEX SUBUNIT YAJC"/>
    <property type="match status" value="1"/>
</dbReference>
<proteinExistence type="inferred from homology"/>
<keyword evidence="8" id="KW-0811">Translocation</keyword>
<accession>A0A2Z6T714</accession>
<evidence type="ECO:0000256" key="4">
    <source>
        <dbReference type="ARBA" id="ARBA00022475"/>
    </source>
</evidence>
<dbReference type="InterPro" id="IPR003849">
    <property type="entry name" value="Preprotein_translocase_YajC"/>
</dbReference>